<dbReference type="PROSITE" id="PS51318">
    <property type="entry name" value="TAT"/>
    <property type="match status" value="1"/>
</dbReference>
<comment type="caution">
    <text evidence="2">The sequence shown here is derived from an EMBL/GenBank/DDBJ whole genome shotgun (WGS) entry which is preliminary data.</text>
</comment>
<evidence type="ECO:0000313" key="3">
    <source>
        <dbReference type="Proteomes" id="UP000652074"/>
    </source>
</evidence>
<dbReference type="InterPro" id="IPR052894">
    <property type="entry name" value="AsmA-related"/>
</dbReference>
<organism evidence="2 3">
    <name type="scientific">Aromatoleum petrolei</name>
    <dbReference type="NCBI Taxonomy" id="76116"/>
    <lineage>
        <taxon>Bacteria</taxon>
        <taxon>Pseudomonadati</taxon>
        <taxon>Pseudomonadota</taxon>
        <taxon>Betaproteobacteria</taxon>
        <taxon>Rhodocyclales</taxon>
        <taxon>Rhodocyclaceae</taxon>
        <taxon>Aromatoleum</taxon>
    </lineage>
</organism>
<dbReference type="Pfam" id="PF05170">
    <property type="entry name" value="AsmA"/>
    <property type="match status" value="1"/>
</dbReference>
<gene>
    <name evidence="2" type="ORF">GPA26_19055</name>
</gene>
<dbReference type="InterPro" id="IPR007844">
    <property type="entry name" value="AsmA"/>
</dbReference>
<dbReference type="EMBL" id="WTVR01000045">
    <property type="protein sequence ID" value="NMF90572.1"/>
    <property type="molecule type" value="Genomic_DNA"/>
</dbReference>
<keyword evidence="3" id="KW-1185">Reference proteome</keyword>
<proteinExistence type="predicted"/>
<name>A0ABX1MRF7_9RHOO</name>
<dbReference type="PANTHER" id="PTHR30441">
    <property type="entry name" value="DUF748 DOMAIN-CONTAINING PROTEIN"/>
    <property type="match status" value="1"/>
</dbReference>
<feature type="domain" description="AsmA" evidence="1">
    <location>
        <begin position="300"/>
        <end position="551"/>
    </location>
</feature>
<evidence type="ECO:0000313" key="2">
    <source>
        <dbReference type="EMBL" id="NMF90572.1"/>
    </source>
</evidence>
<protein>
    <submittedName>
        <fullName evidence="2">AsmA family protein</fullName>
    </submittedName>
</protein>
<dbReference type="Proteomes" id="UP000652074">
    <property type="component" value="Unassembled WGS sequence"/>
</dbReference>
<accession>A0ABX1MRF7</accession>
<reference evidence="2 3" key="1">
    <citation type="submission" date="2019-12" db="EMBL/GenBank/DDBJ databases">
        <title>Comparative genomics gives insights into the taxonomy of the Azoarcus-Aromatoleum group and reveals separate origins of nif in the plant-associated Azoarcus and non-plant-associated Aromatoleum sub-groups.</title>
        <authorList>
            <person name="Lafos M."/>
            <person name="Maluk M."/>
            <person name="Batista M."/>
            <person name="Junghare M."/>
            <person name="Carmona M."/>
            <person name="Faoro H."/>
            <person name="Cruz L.M."/>
            <person name="Battistoni F."/>
            <person name="De Souza E."/>
            <person name="Pedrosa F."/>
            <person name="Chen W.-M."/>
            <person name="Poole P.S."/>
            <person name="Dixon R.A."/>
            <person name="James E.K."/>
        </authorList>
    </citation>
    <scope>NUCLEOTIDE SEQUENCE [LARGE SCALE GENOMIC DNA]</scope>
    <source>
        <strain evidence="2 3">ToN1</strain>
    </source>
</reference>
<dbReference type="InterPro" id="IPR006311">
    <property type="entry name" value="TAT_signal"/>
</dbReference>
<sequence length="657" mass="69542">MTHTSRTRPVRRAMLAILATVTAALALGEFLGWPFLRAPLESALTRSFERPVRISAPFRVHLFGTVRVSTGGVWIAAPEGFDAPHLVQADGLAVTLRYGDLLRLSESHPLRIAAIDVDRLDARLKRRADGAATWQIGGRTSAQASAPPPLVDALAVRNGTIEFDDVPARTALRALFSTNEGAGQAAPTARATVRGRLRGRTLDGELDAAGFLQLAAQGDDAHPVPVSGRVDYGGVHAEFDGSVADLSGGRDLKGRIAARGASLGVLGELFGVLLPTTDPFSLRGTLEKDGELWRARVSDAQVGESAVQGVFTYDARADTPRLEGELRGKRFVLADLAPAFGTRNPDGSRAPPPPGRVIPERDLDLPALKTMDARIAVDLGHVDLGTAFSQPISPLRATLSLHKGRLALSELDASTARGRLRGEIAVDADHRPPQWAANLKWEGIRLEDWISVARTRAASGSGGEPTQPPYFTGVFHGRARLTGHGRSTAALLGTLDGELTTGVRDGSISRLLIEIMGLDVAQGLGLALGGDQALPVDCAVADVVARGGRLSPRVALIDTPVTLVLVDGDIDLAREALDLRFTAKPRNVSPFTLRTPVRVAGTFETPRVRPEAGPLATRALAGIALGFVTPFAAILPFIDPGETPGSPCRQALARLSR</sequence>
<evidence type="ECO:0000259" key="1">
    <source>
        <dbReference type="Pfam" id="PF05170"/>
    </source>
</evidence>
<dbReference type="PANTHER" id="PTHR30441:SF9">
    <property type="entry name" value="ASMA FAMILY PROTEIN YHJG"/>
    <property type="match status" value="1"/>
</dbReference>